<feature type="region of interest" description="Disordered" evidence="8">
    <location>
        <begin position="1"/>
        <end position="88"/>
    </location>
</feature>
<feature type="compositionally biased region" description="Basic residues" evidence="8">
    <location>
        <begin position="130"/>
        <end position="142"/>
    </location>
</feature>
<feature type="compositionally biased region" description="Low complexity" evidence="8">
    <location>
        <begin position="79"/>
        <end position="88"/>
    </location>
</feature>
<keyword evidence="5 7" id="KW-0804">Transcription</keyword>
<dbReference type="RefSeq" id="XP_020073696.1">
    <property type="nucleotide sequence ID" value="XM_020221982.1"/>
</dbReference>
<dbReference type="AlphaFoldDB" id="A0A1E4RBJ9"/>
<dbReference type="GO" id="GO:0003700">
    <property type="term" value="F:DNA-binding transcription factor activity"/>
    <property type="evidence" value="ECO:0007669"/>
    <property type="project" value="UniProtKB-UniRule"/>
</dbReference>
<evidence type="ECO:0000313" key="9">
    <source>
        <dbReference type="EMBL" id="ODV64629.1"/>
    </source>
</evidence>
<keyword evidence="4" id="KW-0010">Activator</keyword>
<comment type="subcellular location">
    <subcellularLocation>
        <location evidence="1 7">Nucleus</location>
    </subcellularLocation>
</comment>
<comment type="subunit">
    <text evidence="7">Heterotrimer.</text>
</comment>
<dbReference type="InterPro" id="IPR001289">
    <property type="entry name" value="NFYA"/>
</dbReference>
<organism evidence="9 10">
    <name type="scientific">Hyphopichia burtonii NRRL Y-1933</name>
    <dbReference type="NCBI Taxonomy" id="984485"/>
    <lineage>
        <taxon>Eukaryota</taxon>
        <taxon>Fungi</taxon>
        <taxon>Dikarya</taxon>
        <taxon>Ascomycota</taxon>
        <taxon>Saccharomycotina</taxon>
        <taxon>Pichiomycetes</taxon>
        <taxon>Debaryomycetaceae</taxon>
        <taxon>Hyphopichia</taxon>
    </lineage>
</organism>
<dbReference type="InterPro" id="IPR018362">
    <property type="entry name" value="CCAAT-binding_factor_CS"/>
</dbReference>
<evidence type="ECO:0000256" key="6">
    <source>
        <dbReference type="ARBA" id="ARBA00023242"/>
    </source>
</evidence>
<dbReference type="GO" id="GO:0003677">
    <property type="term" value="F:DNA binding"/>
    <property type="evidence" value="ECO:0007669"/>
    <property type="project" value="UniProtKB-KW"/>
</dbReference>
<protein>
    <recommendedName>
        <fullName evidence="7">Transcriptional activator HAP2</fullName>
    </recommendedName>
</protein>
<evidence type="ECO:0000256" key="2">
    <source>
        <dbReference type="ARBA" id="ARBA00023015"/>
    </source>
</evidence>
<dbReference type="GeneID" id="30996531"/>
<dbReference type="PROSITE" id="PS00686">
    <property type="entry name" value="NFYA_HAP2_1"/>
    <property type="match status" value="1"/>
</dbReference>
<dbReference type="PROSITE" id="PS51152">
    <property type="entry name" value="NFYA_HAP2_2"/>
    <property type="match status" value="1"/>
</dbReference>
<evidence type="ECO:0000256" key="1">
    <source>
        <dbReference type="ARBA" id="ARBA00004123"/>
    </source>
</evidence>
<comment type="function">
    <text evidence="7">Component of the sequence-specific heterotrimeric transcription factor (NF-Y) which specifically recognizes a 5'-CCAAT-3' box motif found in the promoters of its target genes.</text>
</comment>
<name>A0A1E4RBJ9_9ASCO</name>
<dbReference type="PRINTS" id="PR00616">
    <property type="entry name" value="CCAATSUBUNTB"/>
</dbReference>
<evidence type="ECO:0000256" key="4">
    <source>
        <dbReference type="ARBA" id="ARBA00023159"/>
    </source>
</evidence>
<dbReference type="SMART" id="SM00521">
    <property type="entry name" value="CBF"/>
    <property type="match status" value="1"/>
</dbReference>
<dbReference type="OrthoDB" id="1097733at2759"/>
<feature type="compositionally biased region" description="Polar residues" evidence="8">
    <location>
        <begin position="48"/>
        <end position="69"/>
    </location>
</feature>
<accession>A0A1E4RBJ9</accession>
<feature type="compositionally biased region" description="Polar residues" evidence="8">
    <location>
        <begin position="176"/>
        <end position="185"/>
    </location>
</feature>
<feature type="region of interest" description="Disordered" evidence="8">
    <location>
        <begin position="154"/>
        <end position="218"/>
    </location>
</feature>
<dbReference type="Proteomes" id="UP000095085">
    <property type="component" value="Unassembled WGS sequence"/>
</dbReference>
<sequence length="218" mass="24662">MTSLHNQVADPTTYYQDQFYNPHMSNQPQQMIPANSGSPISEAAGTPFYQSDPHSSVSTGNYEASASPNDDQFFEEHQQPQQQSVQEDAPVEQPFYVNAKQYHRILKRRIARAKLEENLKIARTRKPYLHESRHKHAMRRPRGQGGRFLTAAEIAEKERLEKMKELEDKQKEGGSKESNASQNPPVNKPNDANPVQIGSNNETDSIFENLINENGATA</sequence>
<evidence type="ECO:0000256" key="5">
    <source>
        <dbReference type="ARBA" id="ARBA00023163"/>
    </source>
</evidence>
<reference evidence="10" key="1">
    <citation type="submission" date="2016-05" db="EMBL/GenBank/DDBJ databases">
        <title>Comparative genomics of biotechnologically important yeasts.</title>
        <authorList>
            <consortium name="DOE Joint Genome Institute"/>
            <person name="Riley R."/>
            <person name="Haridas S."/>
            <person name="Wolfe K.H."/>
            <person name="Lopes M.R."/>
            <person name="Hittinger C.T."/>
            <person name="Goker M."/>
            <person name="Salamov A."/>
            <person name="Wisecaver J."/>
            <person name="Long T.M."/>
            <person name="Aerts A.L."/>
            <person name="Barry K."/>
            <person name="Choi C."/>
            <person name="Clum A."/>
            <person name="Coughlan A.Y."/>
            <person name="Deshpande S."/>
            <person name="Douglass A.P."/>
            <person name="Hanson S.J."/>
            <person name="Klenk H.-P."/>
            <person name="Labutti K."/>
            <person name="Lapidus A."/>
            <person name="Lindquist E."/>
            <person name="Lipzen A."/>
            <person name="Meier-Kolthoff J.P."/>
            <person name="Ohm R.A."/>
            <person name="Otillar R.P."/>
            <person name="Pangilinan J."/>
            <person name="Peng Y."/>
            <person name="Rokas A."/>
            <person name="Rosa C.A."/>
            <person name="Scheuner C."/>
            <person name="Sibirny A.A."/>
            <person name="Slot J.C."/>
            <person name="Stielow J.B."/>
            <person name="Sun H."/>
            <person name="Kurtzman C.P."/>
            <person name="Blackwell M."/>
            <person name="Grigoriev I.V."/>
            <person name="Jeffries T.W."/>
        </authorList>
    </citation>
    <scope>NUCLEOTIDE SEQUENCE [LARGE SCALE GENOMIC DNA]</scope>
    <source>
        <strain evidence="10">NRRL Y-1933</strain>
    </source>
</reference>
<dbReference type="GO" id="GO:0016602">
    <property type="term" value="C:CCAAT-binding factor complex"/>
    <property type="evidence" value="ECO:0007669"/>
    <property type="project" value="InterPro"/>
</dbReference>
<dbReference type="Pfam" id="PF02045">
    <property type="entry name" value="CBFB_NFYA"/>
    <property type="match status" value="1"/>
</dbReference>
<feature type="compositionally biased region" description="Polar residues" evidence="8">
    <location>
        <begin position="1"/>
        <end position="39"/>
    </location>
</feature>
<feature type="compositionally biased region" description="Basic and acidic residues" evidence="8">
    <location>
        <begin position="154"/>
        <end position="175"/>
    </location>
</feature>
<feature type="region of interest" description="Disordered" evidence="8">
    <location>
        <begin position="130"/>
        <end position="149"/>
    </location>
</feature>
<dbReference type="STRING" id="984485.A0A1E4RBJ9"/>
<evidence type="ECO:0000256" key="3">
    <source>
        <dbReference type="ARBA" id="ARBA00023125"/>
    </source>
</evidence>
<keyword evidence="3 7" id="KW-0238">DNA-binding</keyword>
<dbReference type="PANTHER" id="PTHR12632">
    <property type="entry name" value="TRANSCRIPTION FACTOR NF-Y ALPHA-RELATED"/>
    <property type="match status" value="1"/>
</dbReference>
<evidence type="ECO:0000256" key="7">
    <source>
        <dbReference type="RuleBase" id="RU367155"/>
    </source>
</evidence>
<feature type="compositionally biased region" description="Polar residues" evidence="8">
    <location>
        <begin position="196"/>
        <end position="218"/>
    </location>
</feature>
<dbReference type="Gene3D" id="6.10.250.2430">
    <property type="match status" value="1"/>
</dbReference>
<dbReference type="EMBL" id="KV454547">
    <property type="protein sequence ID" value="ODV64629.1"/>
    <property type="molecule type" value="Genomic_DNA"/>
</dbReference>
<keyword evidence="10" id="KW-1185">Reference proteome</keyword>
<comment type="similarity">
    <text evidence="7">Belongs to the NFYA/HAP2 subunit family.</text>
</comment>
<keyword evidence="2 7" id="KW-0805">Transcription regulation</keyword>
<gene>
    <name evidence="9" type="ORF">HYPBUDRAFT_154266</name>
</gene>
<evidence type="ECO:0000313" key="10">
    <source>
        <dbReference type="Proteomes" id="UP000095085"/>
    </source>
</evidence>
<keyword evidence="6 7" id="KW-0539">Nucleus</keyword>
<proteinExistence type="inferred from homology"/>
<evidence type="ECO:0000256" key="8">
    <source>
        <dbReference type="SAM" id="MobiDB-lite"/>
    </source>
</evidence>